<dbReference type="EMBL" id="CP073346">
    <property type="protein sequence ID" value="UTW07098.1"/>
    <property type="molecule type" value="Genomic_DNA"/>
</dbReference>
<keyword evidence="2 3" id="KW-0732">Signal</keyword>
<dbReference type="Pfam" id="PF00497">
    <property type="entry name" value="SBP_bac_3"/>
    <property type="match status" value="1"/>
</dbReference>
<reference evidence="5" key="1">
    <citation type="submission" date="2021-04" db="EMBL/GenBank/DDBJ databases">
        <title>Oceanospirillales bacteria with DddD are important DMSP degraders in coastal seawater.</title>
        <authorList>
            <person name="Liu J."/>
        </authorList>
    </citation>
    <scope>NUCLEOTIDE SEQUENCE</scope>
    <source>
        <strain evidence="5">D13-4</strain>
    </source>
</reference>
<dbReference type="SUPFAM" id="SSF53850">
    <property type="entry name" value="Periplasmic binding protein-like II"/>
    <property type="match status" value="1"/>
</dbReference>
<evidence type="ECO:0000256" key="3">
    <source>
        <dbReference type="SAM" id="SignalP"/>
    </source>
</evidence>
<protein>
    <submittedName>
        <fullName evidence="5">Transporter substrate-binding domain-containing protein</fullName>
    </submittedName>
</protein>
<dbReference type="Gene3D" id="3.40.190.10">
    <property type="entry name" value="Periplasmic binding protein-like II"/>
    <property type="match status" value="2"/>
</dbReference>
<proteinExistence type="inferred from homology"/>
<dbReference type="SMART" id="SM00062">
    <property type="entry name" value="PBPb"/>
    <property type="match status" value="1"/>
</dbReference>
<comment type="similarity">
    <text evidence="1">Belongs to the bacterial solute-binding protein 3 family.</text>
</comment>
<evidence type="ECO:0000313" key="6">
    <source>
        <dbReference type="Proteomes" id="UP001059672"/>
    </source>
</evidence>
<dbReference type="PANTHER" id="PTHR35936:SF25">
    <property type="entry name" value="ABC TRANSPORTER SUBSTRATE-BINDING PROTEIN"/>
    <property type="match status" value="1"/>
</dbReference>
<feature type="signal peptide" evidence="3">
    <location>
        <begin position="1"/>
        <end position="29"/>
    </location>
</feature>
<feature type="domain" description="Solute-binding protein family 3/N-terminal" evidence="4">
    <location>
        <begin position="31"/>
        <end position="261"/>
    </location>
</feature>
<evidence type="ECO:0000259" key="4">
    <source>
        <dbReference type="SMART" id="SM00062"/>
    </source>
</evidence>
<dbReference type="InterPro" id="IPR001638">
    <property type="entry name" value="Solute-binding_3/MltF_N"/>
</dbReference>
<evidence type="ECO:0000256" key="1">
    <source>
        <dbReference type="ARBA" id="ARBA00010333"/>
    </source>
</evidence>
<sequence length="262" mass="29048">MLASFRERFSMLAAVLALGVLVGSPDARAETLVIAGDPWCPVNCEADSQRPGIFVELARDIFGEAGIQVEYRVVNWARALHDARKGRIDAVIGAARNDAPDFLFTVTPVSHSRMCFFTRSNSRWRFTAVSDLGGQRLGAVKDYSYGSVLDAYLLSHAEDPTRVQLAHGDRAFALNVDKLLNQRIDVVMANAWVMENWLREQGLGGQLRNVGCRTPDLPIYLAFSPALASSPAHVELFEAGLRRYRADGRLQRLLQRYGVSEP</sequence>
<gene>
    <name evidence="5" type="ORF">KDW96_18315</name>
</gene>
<accession>A0ABY5H647</accession>
<feature type="chain" id="PRO_5046014864" evidence="3">
    <location>
        <begin position="30"/>
        <end position="262"/>
    </location>
</feature>
<evidence type="ECO:0000256" key="2">
    <source>
        <dbReference type="ARBA" id="ARBA00022729"/>
    </source>
</evidence>
<dbReference type="Proteomes" id="UP001059672">
    <property type="component" value="Chromosome"/>
</dbReference>
<organism evidence="5 6">
    <name type="scientific">Pseudomonas benzenivorans</name>
    <dbReference type="NCBI Taxonomy" id="556533"/>
    <lineage>
        <taxon>Bacteria</taxon>
        <taxon>Pseudomonadati</taxon>
        <taxon>Pseudomonadota</taxon>
        <taxon>Gammaproteobacteria</taxon>
        <taxon>Pseudomonadales</taxon>
        <taxon>Pseudomonadaceae</taxon>
        <taxon>Pseudomonas</taxon>
    </lineage>
</organism>
<evidence type="ECO:0000313" key="5">
    <source>
        <dbReference type="EMBL" id="UTW07098.1"/>
    </source>
</evidence>
<dbReference type="PANTHER" id="PTHR35936">
    <property type="entry name" value="MEMBRANE-BOUND LYTIC MUREIN TRANSGLYCOSYLASE F"/>
    <property type="match status" value="1"/>
</dbReference>
<keyword evidence="6" id="KW-1185">Reference proteome</keyword>
<name>A0ABY5H647_9PSED</name>
<dbReference type="RefSeq" id="WP_255837662.1">
    <property type="nucleotide sequence ID" value="NZ_CP073346.1"/>
</dbReference>